<dbReference type="Pfam" id="PF13208">
    <property type="entry name" value="TerB_N"/>
    <property type="match status" value="1"/>
</dbReference>
<evidence type="ECO:0000259" key="1">
    <source>
        <dbReference type="Pfam" id="PF13208"/>
    </source>
</evidence>
<dbReference type="InterPro" id="IPR028932">
    <property type="entry name" value="TerB-C"/>
</dbReference>
<keyword evidence="4" id="KW-1185">Reference proteome</keyword>
<name>A0A7G7VJ31_9FIRM</name>
<proteinExistence type="predicted"/>
<reference evidence="3 4" key="1">
    <citation type="submission" date="2020-07" db="EMBL/GenBank/DDBJ databases">
        <title>Complete genome and description of Selenomonas timonensis sp. nov., a new bacterium isolated from a gingivitis subject.</title>
        <authorList>
            <person name="Antezack A."/>
        </authorList>
    </citation>
    <scope>NUCLEOTIDE SEQUENCE [LARGE SCALE GENOMIC DNA]</scope>
    <source>
        <strain evidence="3 4">Marseille-Q3039</strain>
    </source>
</reference>
<accession>A0A7G7VJ31</accession>
<dbReference type="KEGG" id="stim:H1B31_09745"/>
<dbReference type="InterPro" id="IPR025266">
    <property type="entry name" value="TerB_N"/>
</dbReference>
<dbReference type="Proteomes" id="UP000515480">
    <property type="component" value="Chromosome"/>
</dbReference>
<evidence type="ECO:0000313" key="3">
    <source>
        <dbReference type="EMBL" id="QNH54124.1"/>
    </source>
</evidence>
<feature type="domain" description="TerB N-terminal" evidence="1">
    <location>
        <begin position="40"/>
        <end position="208"/>
    </location>
</feature>
<organism evidence="3 4">
    <name type="scientific">Selenomonas timonae</name>
    <dbReference type="NCBI Taxonomy" id="2754044"/>
    <lineage>
        <taxon>Bacteria</taxon>
        <taxon>Bacillati</taxon>
        <taxon>Bacillota</taxon>
        <taxon>Negativicutes</taxon>
        <taxon>Selenomonadales</taxon>
        <taxon>Selenomonadaceae</taxon>
        <taxon>Selenomonas</taxon>
    </lineage>
</organism>
<evidence type="ECO:0000259" key="2">
    <source>
        <dbReference type="Pfam" id="PF15615"/>
    </source>
</evidence>
<protein>
    <submittedName>
        <fullName evidence="3">TerB N-terminal domain-containing protein</fullName>
    </submittedName>
</protein>
<gene>
    <name evidence="3" type="ORF">H1B31_09745</name>
</gene>
<evidence type="ECO:0000313" key="4">
    <source>
        <dbReference type="Proteomes" id="UP000515480"/>
    </source>
</evidence>
<dbReference type="AlphaFoldDB" id="A0A7G7VJ31"/>
<dbReference type="RefSeq" id="WP_185980175.1">
    <property type="nucleotide sequence ID" value="NZ_CP060204.1"/>
</dbReference>
<feature type="domain" description="TerB-C" evidence="2">
    <location>
        <begin position="355"/>
        <end position="500"/>
    </location>
</feature>
<dbReference type="EMBL" id="CP060204">
    <property type="protein sequence ID" value="QNH54124.1"/>
    <property type="molecule type" value="Genomic_DNA"/>
</dbReference>
<dbReference type="Pfam" id="PF15615">
    <property type="entry name" value="TerB_C"/>
    <property type="match status" value="1"/>
</dbReference>
<sequence>MAGKGKLGSVQRALRMIYRDERIPPPPEGQRPQPVPKLIGAMRSLVTTSRDYWQSRAELFLKQARLMADYEDDYAYHGVVNQYFPTYDSLSDAELRGYFTWRTAVRRGQIEKRGMSYASLYVYELLHLIGCADAQDAYEMLHDFCEAYCELDPQIGRYIAEWENEFIIYYGLNPDLIIVRGNGACRQQDDAVLTMLHRSEHTAEEVMAAVCVLSSYRLERSKLYRAHTDDVNVLALRVLDRVAEYYRKHRQVSAFADLIAVPQTIPVRLFASAVFQPSGTEQDRVYQMHPLRRYECTGGYWTLYSYERADGAAQRMGALLRGLDAALRAHYGIAEIQPPKLKQWQAKIIREEIDAFVAERRAVEARRVHLDFSQLARIRADADVTQERLVVEEEELSMPLLSPSQGKAAALPEILPPAAEAVAAPPEMLSAADGAAELTASELHLLRALLTDGDFAWVRAEGLILSVLVDGLNEKLYEDFADTVIEGDPPTVVPDYLDELTARYLHGSE</sequence>